<dbReference type="InterPro" id="IPR015943">
    <property type="entry name" value="WD40/YVTN_repeat-like_dom_sf"/>
</dbReference>
<keyword evidence="2" id="KW-0853">WD repeat</keyword>
<evidence type="ECO:0000313" key="8">
    <source>
        <dbReference type="Proteomes" id="UP001342314"/>
    </source>
</evidence>
<comment type="subcellular location">
    <subcellularLocation>
        <location evidence="1">Nucleus</location>
    </subcellularLocation>
</comment>
<dbReference type="GO" id="GO:0005829">
    <property type="term" value="C:cytosol"/>
    <property type="evidence" value="ECO:0007669"/>
    <property type="project" value="TreeGrafter"/>
</dbReference>
<evidence type="ECO:0000256" key="4">
    <source>
        <dbReference type="ARBA" id="ARBA00022737"/>
    </source>
</evidence>
<evidence type="ECO:0008006" key="9">
    <source>
        <dbReference type="Google" id="ProtNLM"/>
    </source>
</evidence>
<dbReference type="EMBL" id="BQKY01000006">
    <property type="protein sequence ID" value="GJN89960.1"/>
    <property type="molecule type" value="Genomic_DNA"/>
</dbReference>
<accession>A0AAV5GBP7</accession>
<name>A0AAV5GBP7_9BASI</name>
<keyword evidence="8" id="KW-1185">Reference proteome</keyword>
<evidence type="ECO:0000256" key="2">
    <source>
        <dbReference type="ARBA" id="ARBA00022574"/>
    </source>
</evidence>
<feature type="region of interest" description="Disordered" evidence="6">
    <location>
        <begin position="529"/>
        <end position="599"/>
    </location>
</feature>
<dbReference type="Gene3D" id="2.130.10.10">
    <property type="entry name" value="YVTN repeat-like/Quinoprotein amine dehydrogenase"/>
    <property type="match status" value="1"/>
</dbReference>
<evidence type="ECO:0000256" key="1">
    <source>
        <dbReference type="ARBA" id="ARBA00004123"/>
    </source>
</evidence>
<evidence type="ECO:0000256" key="5">
    <source>
        <dbReference type="ARBA" id="ARBA00023242"/>
    </source>
</evidence>
<feature type="compositionally biased region" description="Acidic residues" evidence="6">
    <location>
        <begin position="291"/>
        <end position="303"/>
    </location>
</feature>
<dbReference type="AlphaFoldDB" id="A0AAV5GBP7"/>
<dbReference type="SUPFAM" id="SSF50978">
    <property type="entry name" value="WD40 repeat-like"/>
    <property type="match status" value="1"/>
</dbReference>
<evidence type="ECO:0000256" key="3">
    <source>
        <dbReference type="ARBA" id="ARBA00022694"/>
    </source>
</evidence>
<dbReference type="GO" id="GO:0036265">
    <property type="term" value="P:RNA (guanine-N7)-methylation"/>
    <property type="evidence" value="ECO:0007669"/>
    <property type="project" value="InterPro"/>
</dbReference>
<feature type="compositionally biased region" description="Basic residues" evidence="6">
    <location>
        <begin position="254"/>
        <end position="271"/>
    </location>
</feature>
<keyword evidence="4" id="KW-0677">Repeat</keyword>
<dbReference type="GO" id="GO:0006400">
    <property type="term" value="P:tRNA modification"/>
    <property type="evidence" value="ECO:0007669"/>
    <property type="project" value="TreeGrafter"/>
</dbReference>
<comment type="caution">
    <text evidence="7">The sequence shown here is derived from an EMBL/GenBank/DDBJ whole genome shotgun (WGS) entry which is preliminary data.</text>
</comment>
<feature type="compositionally biased region" description="Basic and acidic residues" evidence="6">
    <location>
        <begin position="572"/>
        <end position="590"/>
    </location>
</feature>
<dbReference type="Proteomes" id="UP001342314">
    <property type="component" value="Unassembled WGS sequence"/>
</dbReference>
<keyword evidence="5" id="KW-0539">Nucleus</keyword>
<dbReference type="PANTHER" id="PTHR16288:SF0">
    <property type="entry name" value="TRNA (GUANINE-N(7)-)-METHYLTRANSFERASE NON-CATALYTIC SUBUNIT WDR4"/>
    <property type="match status" value="1"/>
</dbReference>
<dbReference type="PANTHER" id="PTHR16288">
    <property type="entry name" value="WD40 REPEAT PROTEIN 4"/>
    <property type="match status" value="1"/>
</dbReference>
<reference evidence="7 8" key="1">
    <citation type="submission" date="2021-12" db="EMBL/GenBank/DDBJ databases">
        <title>High titer production of polyol ester of fatty acids by Rhodotorula paludigena BS15 towards product separation-free biomass refinery.</title>
        <authorList>
            <person name="Mano J."/>
            <person name="Ono H."/>
            <person name="Tanaka T."/>
            <person name="Naito K."/>
            <person name="Sushida H."/>
            <person name="Ike M."/>
            <person name="Tokuyasu K."/>
            <person name="Kitaoka M."/>
        </authorList>
    </citation>
    <scope>NUCLEOTIDE SEQUENCE [LARGE SCALE GENOMIC DNA]</scope>
    <source>
        <strain evidence="7 8">BS15</strain>
    </source>
</reference>
<feature type="compositionally biased region" description="Basic and acidic residues" evidence="6">
    <location>
        <begin position="546"/>
        <end position="559"/>
    </location>
</feature>
<gene>
    <name evidence="7" type="ORF">Rhopal_002949-T1</name>
</gene>
<feature type="region of interest" description="Disordered" evidence="6">
    <location>
        <begin position="246"/>
        <end position="309"/>
    </location>
</feature>
<organism evidence="7 8">
    <name type="scientific">Rhodotorula paludigena</name>
    <dbReference type="NCBI Taxonomy" id="86838"/>
    <lineage>
        <taxon>Eukaryota</taxon>
        <taxon>Fungi</taxon>
        <taxon>Dikarya</taxon>
        <taxon>Basidiomycota</taxon>
        <taxon>Pucciniomycotina</taxon>
        <taxon>Microbotryomycetes</taxon>
        <taxon>Sporidiobolales</taxon>
        <taxon>Sporidiobolaceae</taxon>
        <taxon>Rhodotorula</taxon>
    </lineage>
</organism>
<evidence type="ECO:0000313" key="7">
    <source>
        <dbReference type="EMBL" id="GJN89960.1"/>
    </source>
</evidence>
<keyword evidence="3" id="KW-0819">tRNA processing</keyword>
<dbReference type="GO" id="GO:0043527">
    <property type="term" value="C:tRNA methyltransferase complex"/>
    <property type="evidence" value="ECO:0007669"/>
    <property type="project" value="TreeGrafter"/>
</dbReference>
<sequence>MSVHPVQCIAATLEHVVTASSSRLCAFDAATTALIATSEAHKGLVRLVAPFTNPATGKSVVVSTGEDKLLVVHSLPDLAVLSSREIPKRANALELTAQGDIVVGDKFGDVYIFPLEAPVIPAGTKPADIPKPQPILGHVSMLNTLALVPADPAHGLERDWIATGDRDEHVRLSRFPQGHVIEKYAFGSKHLVSSLLYLAGTPSTPPYLLSAGADPTLQLFALPSASLAAQFPLQDLLEPYLAVAPEMPTPVPAGKKKDKRGTRTTARKRKGGAATAAAADSEGADSTPAPEGDEAAEPAEQEDPSTHERRLLPKGLAVIKLVQVGATTDAQGGIMVLAAGSSALLFVPFTALLPSSTSTPAGKASLLAFAHPILDFAPAPIPQSASSATEFLVALDTTRPATSAATPAPAPAPATPGDDAPTPVVRAALDRESGQLVALATLTTHAVFLSSACASSSASDKQQQAPSSTASLYPVLSLLHHPGDDDFGDDADVGGVGPASAGNGLPKGGRGIKRPHEAAAVAVAGGPGEVGGFDSSRGKRASGRAETLRRYEEAKRKLAQEGGAQGANALTEGEKAAVKEMEDEARRDAGAEMEGAEVA</sequence>
<feature type="region of interest" description="Disordered" evidence="6">
    <location>
        <begin position="483"/>
        <end position="512"/>
    </location>
</feature>
<proteinExistence type="predicted"/>
<protein>
    <recommendedName>
        <fullName evidence="9">tRNA (guanine-N(7)-)-methyltransferase non-catalytic subunit TRM82</fullName>
    </recommendedName>
</protein>
<feature type="region of interest" description="Disordered" evidence="6">
    <location>
        <begin position="400"/>
        <end position="419"/>
    </location>
</feature>
<evidence type="ECO:0000256" key="6">
    <source>
        <dbReference type="SAM" id="MobiDB-lite"/>
    </source>
</evidence>
<dbReference type="InterPro" id="IPR036322">
    <property type="entry name" value="WD40_repeat_dom_sf"/>
</dbReference>
<dbReference type="GO" id="GO:0005634">
    <property type="term" value="C:nucleus"/>
    <property type="evidence" value="ECO:0007669"/>
    <property type="project" value="UniProtKB-SubCell"/>
</dbReference>
<dbReference type="InterPro" id="IPR028884">
    <property type="entry name" value="Trm82"/>
</dbReference>